<dbReference type="InterPro" id="IPR002060">
    <property type="entry name" value="Squ/phyt_synthse"/>
</dbReference>
<dbReference type="InterPro" id="IPR008949">
    <property type="entry name" value="Isoprenoid_synthase_dom_sf"/>
</dbReference>
<dbReference type="SFLD" id="SFLDG01018">
    <property type="entry name" value="Squalene/Phytoene_Synthase_Lik"/>
    <property type="match status" value="1"/>
</dbReference>
<gene>
    <name evidence="1" type="ORF">C4900_10955</name>
</gene>
<dbReference type="Pfam" id="PF00494">
    <property type="entry name" value="SQS_PSY"/>
    <property type="match status" value="1"/>
</dbReference>
<dbReference type="CDD" id="cd00683">
    <property type="entry name" value="Trans_IPPS_HH"/>
    <property type="match status" value="1"/>
</dbReference>
<dbReference type="InterPro" id="IPR033904">
    <property type="entry name" value="Trans_IPPS_HH"/>
</dbReference>
<dbReference type="Proteomes" id="UP000253250">
    <property type="component" value="Unassembled WGS sequence"/>
</dbReference>
<dbReference type="InterPro" id="IPR044844">
    <property type="entry name" value="Trans_IPPS_euk-type"/>
</dbReference>
<keyword evidence="2" id="KW-1185">Reference proteome</keyword>
<name>A0A1C2G3K5_9GAMM</name>
<proteinExistence type="predicted"/>
<dbReference type="PANTHER" id="PTHR11626">
    <property type="entry name" value="FARNESYL-DIPHOSPHATE FARNESYLTRANSFERASE"/>
    <property type="match status" value="1"/>
</dbReference>
<dbReference type="GO" id="GO:0051996">
    <property type="term" value="F:squalene synthase [NAD(P)H] activity"/>
    <property type="evidence" value="ECO:0007669"/>
    <property type="project" value="InterPro"/>
</dbReference>
<dbReference type="InterPro" id="IPR019845">
    <property type="entry name" value="Squalene/phytoene_synthase_CS"/>
</dbReference>
<dbReference type="GO" id="GO:0016117">
    <property type="term" value="P:carotenoid biosynthetic process"/>
    <property type="evidence" value="ECO:0007669"/>
    <property type="project" value="UniProtKB-ARBA"/>
</dbReference>
<dbReference type="SUPFAM" id="SSF48576">
    <property type="entry name" value="Terpenoid synthases"/>
    <property type="match status" value="1"/>
</dbReference>
<reference evidence="1 2" key="1">
    <citation type="submission" date="2018-02" db="EMBL/GenBank/DDBJ databases">
        <title>Insights into the biology of acidophilic members of the Acidiferrobacteraceae family derived from comparative genomic analyses.</title>
        <authorList>
            <person name="Issotta F."/>
            <person name="Thyssen C."/>
            <person name="Mena C."/>
            <person name="Moya A."/>
            <person name="Bellenberg S."/>
            <person name="Sproer C."/>
            <person name="Covarrubias P.C."/>
            <person name="Sand W."/>
            <person name="Quatrini R."/>
            <person name="Vera M."/>
        </authorList>
    </citation>
    <scope>NUCLEOTIDE SEQUENCE [LARGE SCALE GENOMIC DNA]</scope>
    <source>
        <strain evidence="2">m-1</strain>
    </source>
</reference>
<dbReference type="GO" id="GO:0045338">
    <property type="term" value="P:farnesyl diphosphate metabolic process"/>
    <property type="evidence" value="ECO:0007669"/>
    <property type="project" value="InterPro"/>
</dbReference>
<accession>A0A1C2G3K5</accession>
<organism evidence="1 2">
    <name type="scientific">Acidiferrobacter thiooxydans</name>
    <dbReference type="NCBI Taxonomy" id="163359"/>
    <lineage>
        <taxon>Bacteria</taxon>
        <taxon>Pseudomonadati</taxon>
        <taxon>Pseudomonadota</taxon>
        <taxon>Gammaproteobacteria</taxon>
        <taxon>Acidiferrobacterales</taxon>
        <taxon>Acidiferrobacteraceae</taxon>
        <taxon>Acidiferrobacter</taxon>
    </lineage>
</organism>
<comment type="caution">
    <text evidence="1">The sequence shown here is derived from an EMBL/GenBank/DDBJ whole genome shotgun (WGS) entry which is preliminary data.</text>
</comment>
<sequence length="353" mass="39092">MSVSAVDATATRGDADDERFQAAMLQDVSRTFALTIPELPRALRAVVGNGYLLCRIVDTIEDDPDLSSAQKRRFCTLFAHVVARRADPREFARSLDAVLAPGVPPAERLLVRETERVIAIGDTFTATQRKALETCVAVMADGMAEFQERKDPAGLPTLADMDRYCYHVAGVVGEMLTRLFCEYSPEMRRHEDRLMALAVSFGQTLQMTNILKDIWEDHGRGACWLPRDVFARHGFALADLDHGPDDEGFGRGLGELIDVARTHARGALEYVLLIPPKEAGLRNFCLWALGMAVLTLRKIDRRRNFSSGQDVKITRRSVKATVAVSRLSAGHNRLLRLLFALLAGAPRPLPRGV</sequence>
<dbReference type="STRING" id="163359.A9R16_08910"/>
<evidence type="ECO:0000313" key="2">
    <source>
        <dbReference type="Proteomes" id="UP000253250"/>
    </source>
</evidence>
<evidence type="ECO:0000313" key="1">
    <source>
        <dbReference type="EMBL" id="RCN56347.1"/>
    </source>
</evidence>
<dbReference type="AlphaFoldDB" id="A0A1C2G3K5"/>
<dbReference type="SFLD" id="SFLDS00005">
    <property type="entry name" value="Isoprenoid_Synthase_Type_I"/>
    <property type="match status" value="1"/>
</dbReference>
<dbReference type="EMBL" id="PSYR01000002">
    <property type="protein sequence ID" value="RCN56347.1"/>
    <property type="molecule type" value="Genomic_DNA"/>
</dbReference>
<protein>
    <submittedName>
        <fullName evidence="1">Phytoene/squalene synthase family protein</fullName>
    </submittedName>
</protein>
<dbReference type="PROSITE" id="PS01044">
    <property type="entry name" value="SQUALEN_PHYTOEN_SYN_1"/>
    <property type="match status" value="1"/>
</dbReference>
<dbReference type="PANTHER" id="PTHR11626:SF2">
    <property type="entry name" value="SQUALENE SYNTHASE"/>
    <property type="match status" value="1"/>
</dbReference>
<dbReference type="OrthoDB" id="9807580at2"/>
<dbReference type="Gene3D" id="1.10.600.10">
    <property type="entry name" value="Farnesyl Diphosphate Synthase"/>
    <property type="match status" value="1"/>
</dbReference>